<evidence type="ECO:0000256" key="4">
    <source>
        <dbReference type="ARBA" id="ARBA00022723"/>
    </source>
</evidence>
<evidence type="ECO:0000256" key="6">
    <source>
        <dbReference type="ARBA" id="ARBA00023004"/>
    </source>
</evidence>
<dbReference type="GO" id="GO:0004601">
    <property type="term" value="F:peroxidase activity"/>
    <property type="evidence" value="ECO:0007669"/>
    <property type="project" value="UniProtKB-KW"/>
</dbReference>
<feature type="domain" description="Heme haloperoxidase family profile" evidence="10">
    <location>
        <begin position="58"/>
        <end position="336"/>
    </location>
</feature>
<dbReference type="InterPro" id="IPR000028">
    <property type="entry name" value="Chloroperoxidase"/>
</dbReference>
<sequence>MAWLLWPLALAELVMAWPGLSNRQAVPKLVPFPEYPGTPYQAIFDEFDPEAQLVSVHGDHEYQDPEPNDMRGPCPGLNAAANHNYIPRDGIATLESINTGLWKAYGIDQTATLLLHLITNFFDGDPLTQKWSIGYASNKVSGLGSLAETLPGLPLNLLGEAVSGLPLGQLDEGLIGLPTGICAYGHLKAESDSSVTRGDFLAPDKNSNCASYPEFYNQLLELSNKRANGCITAPVLAEHQHNRKLHSIATNPNYFSPPVASLAFAPAAHTFVWALMANHSAEQPRGFLKHHVLDEFFSYKVQPDGSRKYSYGKERIPENWYRRSHKNPWTLVDLVAGVASQCLAYPFTCQIGGNTGTVNSFQGIDLGDISGGLINVAEDLQDPTRLGCFLAQSIQAEVSSSLEKIFHGVVLDEVLALVDETLLPALSDLLRGCPNLPPGKTMSQYASKYPGAEARSGNRAETAKDSNGYPEDAPR</sequence>
<evidence type="ECO:0000259" key="10">
    <source>
        <dbReference type="PROSITE" id="PS51405"/>
    </source>
</evidence>
<comment type="caution">
    <text evidence="11">The sequence shown here is derived from an EMBL/GenBank/DDBJ whole genome shotgun (WGS) entry which is preliminary data.</text>
</comment>
<evidence type="ECO:0000256" key="1">
    <source>
        <dbReference type="ARBA" id="ARBA00001970"/>
    </source>
</evidence>
<name>A0A9P7MCJ9_9HYPO</name>
<dbReference type="OrthoDB" id="407298at2759"/>
<evidence type="ECO:0000256" key="7">
    <source>
        <dbReference type="ARBA" id="ARBA00025795"/>
    </source>
</evidence>
<gene>
    <name evidence="11" type="ORF">E4U60_001315</name>
</gene>
<feature type="signal peptide" evidence="9">
    <location>
        <begin position="1"/>
        <end position="16"/>
    </location>
</feature>
<proteinExistence type="inferred from homology"/>
<evidence type="ECO:0000256" key="5">
    <source>
        <dbReference type="ARBA" id="ARBA00023002"/>
    </source>
</evidence>
<dbReference type="PANTHER" id="PTHR33577:SF1">
    <property type="entry name" value="HEME HALOPEROXIDASE FAMILY PROFILE DOMAIN-CONTAINING PROTEIN"/>
    <property type="match status" value="1"/>
</dbReference>
<feature type="chain" id="PRO_5040358283" description="Heme haloperoxidase family profile domain-containing protein" evidence="9">
    <location>
        <begin position="17"/>
        <end position="475"/>
    </location>
</feature>
<evidence type="ECO:0000313" key="12">
    <source>
        <dbReference type="Proteomes" id="UP000706124"/>
    </source>
</evidence>
<keyword evidence="9" id="KW-0732">Signal</keyword>
<keyword evidence="2" id="KW-0575">Peroxidase</keyword>
<evidence type="ECO:0000256" key="9">
    <source>
        <dbReference type="SAM" id="SignalP"/>
    </source>
</evidence>
<dbReference type="EMBL" id="SRPO01000150">
    <property type="protein sequence ID" value="KAG5938626.1"/>
    <property type="molecule type" value="Genomic_DNA"/>
</dbReference>
<dbReference type="Pfam" id="PF01328">
    <property type="entry name" value="Peroxidase_2"/>
    <property type="match status" value="1"/>
</dbReference>
<dbReference type="PROSITE" id="PS51405">
    <property type="entry name" value="HEME_HALOPEROXIDASE"/>
    <property type="match status" value="1"/>
</dbReference>
<reference evidence="11 12" key="1">
    <citation type="journal article" date="2020" name="bioRxiv">
        <title>Whole genome comparisons of ergot fungi reveals the divergence and evolution of species within the genus Claviceps are the result of varying mechanisms driving genome evolution and host range expansion.</title>
        <authorList>
            <person name="Wyka S.A."/>
            <person name="Mondo S.J."/>
            <person name="Liu M."/>
            <person name="Dettman J."/>
            <person name="Nalam V."/>
            <person name="Broders K.D."/>
        </authorList>
    </citation>
    <scope>NUCLEOTIDE SEQUENCE [LARGE SCALE GENOMIC DNA]</scope>
    <source>
        <strain evidence="11 12">CCC 1485</strain>
    </source>
</reference>
<keyword evidence="3" id="KW-0349">Heme</keyword>
<dbReference type="InterPro" id="IPR036851">
    <property type="entry name" value="Chloroperoxidase-like_sf"/>
</dbReference>
<evidence type="ECO:0000256" key="3">
    <source>
        <dbReference type="ARBA" id="ARBA00022617"/>
    </source>
</evidence>
<dbReference type="Proteomes" id="UP000706124">
    <property type="component" value="Unassembled WGS sequence"/>
</dbReference>
<accession>A0A9P7MCJ9</accession>
<comment type="similarity">
    <text evidence="7">Belongs to the chloroperoxidase family.</text>
</comment>
<keyword evidence="4" id="KW-0479">Metal-binding</keyword>
<organism evidence="11 12">
    <name type="scientific">Claviceps pazoutovae</name>
    <dbReference type="NCBI Taxonomy" id="1649127"/>
    <lineage>
        <taxon>Eukaryota</taxon>
        <taxon>Fungi</taxon>
        <taxon>Dikarya</taxon>
        <taxon>Ascomycota</taxon>
        <taxon>Pezizomycotina</taxon>
        <taxon>Sordariomycetes</taxon>
        <taxon>Hypocreomycetidae</taxon>
        <taxon>Hypocreales</taxon>
        <taxon>Clavicipitaceae</taxon>
        <taxon>Claviceps</taxon>
    </lineage>
</organism>
<keyword evidence="6" id="KW-0408">Iron</keyword>
<dbReference type="SUPFAM" id="SSF47571">
    <property type="entry name" value="Cloroperoxidase"/>
    <property type="match status" value="1"/>
</dbReference>
<dbReference type="PANTHER" id="PTHR33577">
    <property type="entry name" value="STERIGMATOCYSTIN BIOSYNTHESIS PEROXIDASE STCC-RELATED"/>
    <property type="match status" value="1"/>
</dbReference>
<keyword evidence="5" id="KW-0560">Oxidoreductase</keyword>
<evidence type="ECO:0000256" key="2">
    <source>
        <dbReference type="ARBA" id="ARBA00022559"/>
    </source>
</evidence>
<dbReference type="Gene3D" id="1.10.489.10">
    <property type="entry name" value="Chloroperoxidase-like"/>
    <property type="match status" value="1"/>
</dbReference>
<feature type="region of interest" description="Disordered" evidence="8">
    <location>
        <begin position="440"/>
        <end position="475"/>
    </location>
</feature>
<evidence type="ECO:0000313" key="11">
    <source>
        <dbReference type="EMBL" id="KAG5938626.1"/>
    </source>
</evidence>
<dbReference type="GO" id="GO:0046872">
    <property type="term" value="F:metal ion binding"/>
    <property type="evidence" value="ECO:0007669"/>
    <property type="project" value="UniProtKB-KW"/>
</dbReference>
<protein>
    <recommendedName>
        <fullName evidence="10">Heme haloperoxidase family profile domain-containing protein</fullName>
    </recommendedName>
</protein>
<comment type="cofactor">
    <cofactor evidence="1">
        <name>heme b</name>
        <dbReference type="ChEBI" id="CHEBI:60344"/>
    </cofactor>
</comment>
<dbReference type="AlphaFoldDB" id="A0A9P7MCJ9"/>
<keyword evidence="12" id="KW-1185">Reference proteome</keyword>
<evidence type="ECO:0000256" key="8">
    <source>
        <dbReference type="SAM" id="MobiDB-lite"/>
    </source>
</evidence>